<proteinExistence type="predicted"/>
<gene>
    <name evidence="1" type="ORF">COD19_13775</name>
</gene>
<organism evidence="1 2">
    <name type="scientific">Bacillus cereus</name>
    <dbReference type="NCBI Taxonomy" id="1396"/>
    <lineage>
        <taxon>Bacteria</taxon>
        <taxon>Bacillati</taxon>
        <taxon>Bacillota</taxon>
        <taxon>Bacilli</taxon>
        <taxon>Bacillales</taxon>
        <taxon>Bacillaceae</taxon>
        <taxon>Bacillus</taxon>
        <taxon>Bacillus cereus group</taxon>
    </lineage>
</organism>
<accession>A0A2C1LS88</accession>
<protein>
    <recommendedName>
        <fullName evidence="3">DUF4194 domain-containing protein</fullName>
    </recommendedName>
</protein>
<name>A0A2C1LS88_BACCE</name>
<dbReference type="EMBL" id="NUMG01000016">
    <property type="protein sequence ID" value="PGU01357.1"/>
    <property type="molecule type" value="Genomic_DNA"/>
</dbReference>
<dbReference type="AlphaFoldDB" id="A0A2C1LS88"/>
<evidence type="ECO:0000313" key="1">
    <source>
        <dbReference type="EMBL" id="PGU01357.1"/>
    </source>
</evidence>
<dbReference type="Proteomes" id="UP000225766">
    <property type="component" value="Unassembled WGS sequence"/>
</dbReference>
<dbReference type="Pfam" id="PF13835">
    <property type="entry name" value="DUF4194"/>
    <property type="match status" value="1"/>
</dbReference>
<evidence type="ECO:0008006" key="3">
    <source>
        <dbReference type="Google" id="ProtNLM"/>
    </source>
</evidence>
<comment type="caution">
    <text evidence="1">The sequence shown here is derived from an EMBL/GenBank/DDBJ whole genome shotgun (WGS) entry which is preliminary data.</text>
</comment>
<dbReference type="RefSeq" id="WP_098882700.1">
    <property type="nucleotide sequence ID" value="NZ_NUMG01000016.1"/>
</dbReference>
<reference evidence="1 2" key="1">
    <citation type="submission" date="2017-09" db="EMBL/GenBank/DDBJ databases">
        <title>Large-scale bioinformatics analysis of Bacillus genomes uncovers conserved roles of natural products in bacterial physiology.</title>
        <authorList>
            <consortium name="Agbiome Team Llc"/>
            <person name="Bleich R.M."/>
            <person name="Grubbs K.J."/>
            <person name="Santa Maria K.C."/>
            <person name="Allen S.E."/>
            <person name="Farag S."/>
            <person name="Shank E.A."/>
            <person name="Bowers A."/>
        </authorList>
    </citation>
    <scope>NUCLEOTIDE SEQUENCE [LARGE SCALE GENOMIC DNA]</scope>
    <source>
        <strain evidence="1 2">AFS040105</strain>
    </source>
</reference>
<sequence length="197" mass="23665">MQNILDREREEIEVVINYLFSHNFLLKEFEREKYQLAVRNKDIIKRYLQVIGWDFIVDEKHGCIVIASPYYEHRLKLKKDETIWLLVLRLIYEEKRSSLSISQYPFTTLQEIKGKYETFRLPFVSKTKLRELVQMGKQNQLLRPIDNDIELDDCRFQLFHSCIHVLQQGDLNVLYEKIKSYSEGGDQIEMDEEAKIN</sequence>
<dbReference type="InterPro" id="IPR025449">
    <property type="entry name" value="JetB"/>
</dbReference>
<evidence type="ECO:0000313" key="2">
    <source>
        <dbReference type="Proteomes" id="UP000225766"/>
    </source>
</evidence>